<sequence length="151" mass="17580">MKKNIFILTLAFAIIILFYFIFDIYTSKSSKETINTDITSPLSCDLNIQDCKYNFKGKEVLISLNPKPLQALESIKLNIKNLGDYENLKIKIYGLNMYMGEINPKIHKLNQTDYESQIVLASCVLQTMRFRAEFMDNDKAIGFHFDFELKR</sequence>
<gene>
    <name evidence="2" type="ORF">A2J15_002345</name>
    <name evidence="3" type="ORF">GC022_01845</name>
</gene>
<keyword evidence="1" id="KW-0812">Transmembrane</keyword>
<dbReference type="Proteomes" id="UP000093205">
    <property type="component" value="Chromosome"/>
</dbReference>
<reference evidence="2 4" key="1">
    <citation type="submission" date="2018-08" db="EMBL/GenBank/DDBJ databases">
        <title>Survival mechanisms of Campylobacter hepaticus identified by genomic analysis and comparative transcriptomic analysis of in vivo and in vitro derived bacteria.</title>
        <authorList>
            <person name="Van T.T.H."/>
            <person name="Moore R.J."/>
        </authorList>
    </citation>
    <scope>NUCLEOTIDE SEQUENCE [LARGE SCALE GENOMIC DNA]</scope>
    <source>
        <strain evidence="2 4">HV10</strain>
    </source>
</reference>
<dbReference type="AlphaFoldDB" id="A0A6A7JRB5"/>
<dbReference type="OrthoDB" id="5354971at2"/>
<protein>
    <recommendedName>
        <fullName evidence="5">Periplasmic protein</fullName>
    </recommendedName>
</protein>
<keyword evidence="1" id="KW-0472">Membrane</keyword>
<evidence type="ECO:0000313" key="3">
    <source>
        <dbReference type="EMBL" id="MPV90939.1"/>
    </source>
</evidence>
<dbReference type="EMBL" id="WHMJ01000003">
    <property type="protein sequence ID" value="MPV90939.1"/>
    <property type="molecule type" value="Genomic_DNA"/>
</dbReference>
<dbReference type="RefSeq" id="WP_066778375.1">
    <property type="nucleotide sequence ID" value="NZ_CBCSFE010000005.1"/>
</dbReference>
<proteinExistence type="predicted"/>
<accession>A0A6A7JRB5</accession>
<dbReference type="GeneID" id="44004348"/>
<evidence type="ECO:0000313" key="4">
    <source>
        <dbReference type="Proteomes" id="UP000093205"/>
    </source>
</evidence>
<dbReference type="KEGG" id="chw:A2J15_002345"/>
<keyword evidence="4" id="KW-1185">Reference proteome</keyword>
<reference evidence="3" key="2">
    <citation type="journal article" date="2019" name="Front. Microbiol.">
        <title>Campylobacter hepaticus, the cause of Spotty Liver Disease in chickens: Transmission and routes of infection.</title>
        <authorList>
            <person name="Van T.H."/>
            <person name="Moore R.J."/>
            <person name="Phung C."/>
        </authorList>
    </citation>
    <scope>NUCLEOTIDE SEQUENCE</scope>
    <source>
        <strain evidence="3">QLD_2/QLD</strain>
    </source>
</reference>
<evidence type="ECO:0000256" key="1">
    <source>
        <dbReference type="SAM" id="Phobius"/>
    </source>
</evidence>
<dbReference type="EMBL" id="CP031611">
    <property type="protein sequence ID" value="AXP08567.1"/>
    <property type="molecule type" value="Genomic_DNA"/>
</dbReference>
<name>A0A6A7JRB5_9BACT</name>
<organism evidence="3">
    <name type="scientific">Campylobacter hepaticus</name>
    <dbReference type="NCBI Taxonomy" id="1813019"/>
    <lineage>
        <taxon>Bacteria</taxon>
        <taxon>Pseudomonadati</taxon>
        <taxon>Campylobacterota</taxon>
        <taxon>Epsilonproteobacteria</taxon>
        <taxon>Campylobacterales</taxon>
        <taxon>Campylobacteraceae</taxon>
        <taxon>Campylobacter</taxon>
    </lineage>
</organism>
<evidence type="ECO:0008006" key="5">
    <source>
        <dbReference type="Google" id="ProtNLM"/>
    </source>
</evidence>
<feature type="transmembrane region" description="Helical" evidence="1">
    <location>
        <begin position="6"/>
        <end position="25"/>
    </location>
</feature>
<evidence type="ECO:0000313" key="2">
    <source>
        <dbReference type="EMBL" id="AXP08567.1"/>
    </source>
</evidence>
<keyword evidence="1" id="KW-1133">Transmembrane helix</keyword>